<comment type="caution">
    <text evidence="2">The sequence shown here is derived from an EMBL/GenBank/DDBJ whole genome shotgun (WGS) entry which is preliminary data.</text>
</comment>
<dbReference type="InterPro" id="IPR038279">
    <property type="entry name" value="Ndc10_dom2_sf"/>
</dbReference>
<name>A0A409W063_9AGAR</name>
<dbReference type="EMBL" id="NHYE01005482">
    <property type="protein sequence ID" value="PPQ71902.1"/>
    <property type="molecule type" value="Genomic_DNA"/>
</dbReference>
<gene>
    <name evidence="2" type="ORF">CVT26_007197</name>
</gene>
<dbReference type="AlphaFoldDB" id="A0A409W063"/>
<keyword evidence="3" id="KW-1185">Reference proteome</keyword>
<dbReference type="STRING" id="231916.A0A409W063"/>
<evidence type="ECO:0000313" key="2">
    <source>
        <dbReference type="EMBL" id="PPQ71902.1"/>
    </source>
</evidence>
<accession>A0A409W063</accession>
<dbReference type="Pfam" id="PF16787">
    <property type="entry name" value="NDC10_II"/>
    <property type="match status" value="1"/>
</dbReference>
<dbReference type="Proteomes" id="UP000284706">
    <property type="component" value="Unassembled WGS sequence"/>
</dbReference>
<evidence type="ECO:0000313" key="3">
    <source>
        <dbReference type="Proteomes" id="UP000284706"/>
    </source>
</evidence>
<sequence>MDIDAYNPQEEASQDNGRVLPQGCNNVYEANILYPFDRVPEWYHWFFWPMQGRIFKGARKFNGIEKEMIMGHYVSCPDDSNILAMRPLNQFLMNMKSSSSHFTMFHLCKRSMAAFELEEANDKGVLHGILRARAMITLPCSINDAEMFDELRTLRLCNLRFRKGENFGSVPPVRFSPPTPGAVDTSCLQAMLIYVNTGNHAGKLTVPWLLRHKWAEACALSALGFYLYSAFHLSGQGPPDFRPDFSDPIPNGRIPWHDIFLFSDPECKTLALPENGYNSILKCMTEGVHAPRSLEHQNAALVDWKALNAKRHLLNLPLELLDSLFPWVEREQAEYHGRLHVLGEKASDPSLEPFLELLQHLRRVVLQDAVVLFLKHPESPMFNHEPFSLPLFRKFAKDSRAFLWDDSLTKVKLSAEQASSLLESTPDVLQGIEMDPEENRGNLLRLFASGNQPLHPKKHLGMYWNISLLACELIGDYCDIVAGPHTLQSKKEAPIRQPYTAEFFTRLA</sequence>
<reference evidence="2 3" key="1">
    <citation type="journal article" date="2018" name="Evol. Lett.">
        <title>Horizontal gene cluster transfer increased hallucinogenic mushroom diversity.</title>
        <authorList>
            <person name="Reynolds H.T."/>
            <person name="Vijayakumar V."/>
            <person name="Gluck-Thaler E."/>
            <person name="Korotkin H.B."/>
            <person name="Matheny P.B."/>
            <person name="Slot J.C."/>
        </authorList>
    </citation>
    <scope>NUCLEOTIDE SEQUENCE [LARGE SCALE GENOMIC DNA]</scope>
    <source>
        <strain evidence="2 3">SRW20</strain>
    </source>
</reference>
<proteinExistence type="predicted"/>
<dbReference type="InterPro" id="IPR031872">
    <property type="entry name" value="NDC10_II"/>
</dbReference>
<organism evidence="2 3">
    <name type="scientific">Gymnopilus dilepis</name>
    <dbReference type="NCBI Taxonomy" id="231916"/>
    <lineage>
        <taxon>Eukaryota</taxon>
        <taxon>Fungi</taxon>
        <taxon>Dikarya</taxon>
        <taxon>Basidiomycota</taxon>
        <taxon>Agaricomycotina</taxon>
        <taxon>Agaricomycetes</taxon>
        <taxon>Agaricomycetidae</taxon>
        <taxon>Agaricales</taxon>
        <taxon>Agaricineae</taxon>
        <taxon>Hymenogastraceae</taxon>
        <taxon>Gymnopilus</taxon>
    </lineage>
</organism>
<dbReference type="GO" id="GO:0003677">
    <property type="term" value="F:DNA binding"/>
    <property type="evidence" value="ECO:0007669"/>
    <property type="project" value="InterPro"/>
</dbReference>
<dbReference type="OrthoDB" id="3066455at2759"/>
<protein>
    <recommendedName>
        <fullName evidence="1">Ndc10 domain-containing protein</fullName>
    </recommendedName>
</protein>
<dbReference type="InParanoid" id="A0A409W063"/>
<feature type="domain" description="Ndc10" evidence="1">
    <location>
        <begin position="309"/>
        <end position="389"/>
    </location>
</feature>
<dbReference type="Gene3D" id="1.10.443.20">
    <property type="entry name" value="Centromere DNA-binding protein complex CBF3 subunit, domain 2"/>
    <property type="match status" value="2"/>
</dbReference>
<evidence type="ECO:0000259" key="1">
    <source>
        <dbReference type="Pfam" id="PF16787"/>
    </source>
</evidence>